<evidence type="ECO:0000313" key="7">
    <source>
        <dbReference type="Proteomes" id="UP000240883"/>
    </source>
</evidence>
<organism evidence="6 7">
    <name type="scientific">Corynespora cassiicola Philippines</name>
    <dbReference type="NCBI Taxonomy" id="1448308"/>
    <lineage>
        <taxon>Eukaryota</taxon>
        <taxon>Fungi</taxon>
        <taxon>Dikarya</taxon>
        <taxon>Ascomycota</taxon>
        <taxon>Pezizomycotina</taxon>
        <taxon>Dothideomycetes</taxon>
        <taxon>Pleosporomycetidae</taxon>
        <taxon>Pleosporales</taxon>
        <taxon>Corynesporascaceae</taxon>
        <taxon>Corynespora</taxon>
    </lineage>
</organism>
<dbReference type="PANTHER" id="PTHR43712">
    <property type="entry name" value="PUTATIVE (AFU_ORTHOLOGUE AFUA_4G14580)-RELATED"/>
    <property type="match status" value="1"/>
</dbReference>
<dbReference type="Pfam" id="PF00891">
    <property type="entry name" value="Methyltransf_2"/>
    <property type="match status" value="1"/>
</dbReference>
<keyword evidence="7" id="KW-1185">Reference proteome</keyword>
<evidence type="ECO:0000259" key="4">
    <source>
        <dbReference type="Pfam" id="PF00891"/>
    </source>
</evidence>
<dbReference type="InterPro" id="IPR029063">
    <property type="entry name" value="SAM-dependent_MTases_sf"/>
</dbReference>
<dbReference type="InterPro" id="IPR036390">
    <property type="entry name" value="WH_DNA-bd_sf"/>
</dbReference>
<dbReference type="Proteomes" id="UP000240883">
    <property type="component" value="Unassembled WGS sequence"/>
</dbReference>
<keyword evidence="2 6" id="KW-0808">Transferase</keyword>
<accession>A0A2T2NA56</accession>
<dbReference type="Gene3D" id="3.40.50.150">
    <property type="entry name" value="Vaccinia Virus protein VP39"/>
    <property type="match status" value="1"/>
</dbReference>
<proteinExistence type="predicted"/>
<dbReference type="STRING" id="1448308.A0A2T2NA56"/>
<dbReference type="PROSITE" id="PS51683">
    <property type="entry name" value="SAM_OMT_II"/>
    <property type="match status" value="1"/>
</dbReference>
<reference evidence="6 7" key="1">
    <citation type="journal article" date="2018" name="Front. Microbiol.">
        <title>Genome-Wide Analysis of Corynespora cassiicola Leaf Fall Disease Putative Effectors.</title>
        <authorList>
            <person name="Lopez D."/>
            <person name="Ribeiro S."/>
            <person name="Label P."/>
            <person name="Fumanal B."/>
            <person name="Venisse J.S."/>
            <person name="Kohler A."/>
            <person name="de Oliveira R.R."/>
            <person name="Labutti K."/>
            <person name="Lipzen A."/>
            <person name="Lail K."/>
            <person name="Bauer D."/>
            <person name="Ohm R.A."/>
            <person name="Barry K.W."/>
            <person name="Spatafora J."/>
            <person name="Grigoriev I.V."/>
            <person name="Martin F.M."/>
            <person name="Pujade-Renaud V."/>
        </authorList>
    </citation>
    <scope>NUCLEOTIDE SEQUENCE [LARGE SCALE GENOMIC DNA]</scope>
    <source>
        <strain evidence="6 7">Philippines</strain>
    </source>
</reference>
<evidence type="ECO:0000256" key="2">
    <source>
        <dbReference type="ARBA" id="ARBA00022679"/>
    </source>
</evidence>
<sequence length="442" mass="49049">MTQNLTAQLELLHELIGASIDVLKENNQELLGTPISLDGLKLHPVHESINVDVRKALKTISSSSQMLRAVSDPHTCINDLFTGFHDGTSLFVAVKAGVAHVIGDKEMHVDEISKATDIEADRLSRFLRNLCNNYVFKEVAPDVFANNSLSSVLLDKGKSAYIELCLSIVRRSSCKAWEALTYSEFKNSEAPNKTAFNIAYNTPLKIFQYISEVEPEIGKLSKIGFASGTKVNIGEYLDVYPWARENGAKIVDVGGGVGGGTLPIVKAFPSLRMVVQDIPDSQPGFEKLWNDEYPSAIADGSVIFAGHDFFEPQPEDADIYFMRHVIHDWPDAEALKILQNTAAKMKSSTKLLLCEHVVFPSYRKSMRDGIDEEKDGFVAPRPLLANWGNTDTSRLDLQVLATLNARQRTKDQYVALLQKAELGVVKIWRNMGPLAIIECRKL</sequence>
<evidence type="ECO:0000259" key="5">
    <source>
        <dbReference type="Pfam" id="PF08100"/>
    </source>
</evidence>
<dbReference type="OrthoDB" id="2410195at2759"/>
<gene>
    <name evidence="6" type="ORF">BS50DRAFT_592530</name>
</gene>
<evidence type="ECO:0000256" key="1">
    <source>
        <dbReference type="ARBA" id="ARBA00022603"/>
    </source>
</evidence>
<dbReference type="GO" id="GO:0046983">
    <property type="term" value="F:protein dimerization activity"/>
    <property type="evidence" value="ECO:0007669"/>
    <property type="project" value="InterPro"/>
</dbReference>
<dbReference type="Gene3D" id="1.10.10.10">
    <property type="entry name" value="Winged helix-like DNA-binding domain superfamily/Winged helix DNA-binding domain"/>
    <property type="match status" value="1"/>
</dbReference>
<evidence type="ECO:0000313" key="6">
    <source>
        <dbReference type="EMBL" id="PSN62341.1"/>
    </source>
</evidence>
<name>A0A2T2NA56_CORCC</name>
<dbReference type="InterPro" id="IPR036388">
    <property type="entry name" value="WH-like_DNA-bd_sf"/>
</dbReference>
<dbReference type="EMBL" id="KZ678142">
    <property type="protein sequence ID" value="PSN62341.1"/>
    <property type="molecule type" value="Genomic_DNA"/>
</dbReference>
<feature type="domain" description="O-methyltransferase C-terminal" evidence="4">
    <location>
        <begin position="192"/>
        <end position="358"/>
    </location>
</feature>
<evidence type="ECO:0000256" key="3">
    <source>
        <dbReference type="ARBA" id="ARBA00022691"/>
    </source>
</evidence>
<dbReference type="AlphaFoldDB" id="A0A2T2NA56"/>
<dbReference type="PANTHER" id="PTHR43712:SF2">
    <property type="entry name" value="O-METHYLTRANSFERASE CICE"/>
    <property type="match status" value="1"/>
</dbReference>
<dbReference type="SUPFAM" id="SSF53335">
    <property type="entry name" value="S-adenosyl-L-methionine-dependent methyltransferases"/>
    <property type="match status" value="1"/>
</dbReference>
<dbReference type="GO" id="GO:0032259">
    <property type="term" value="P:methylation"/>
    <property type="evidence" value="ECO:0007669"/>
    <property type="project" value="UniProtKB-KW"/>
</dbReference>
<dbReference type="InterPro" id="IPR016461">
    <property type="entry name" value="COMT-like"/>
</dbReference>
<feature type="domain" description="O-methyltransferase dimerisation" evidence="5">
    <location>
        <begin position="79"/>
        <end position="155"/>
    </location>
</feature>
<protein>
    <submittedName>
        <fullName evidence="6">S-adenosyl-L-methionine-dependent methyltransferase</fullName>
    </submittedName>
</protein>
<dbReference type="InterPro" id="IPR001077">
    <property type="entry name" value="COMT_C"/>
</dbReference>
<dbReference type="Pfam" id="PF08100">
    <property type="entry name" value="Dimerisation"/>
    <property type="match status" value="1"/>
</dbReference>
<keyword evidence="1 6" id="KW-0489">Methyltransferase</keyword>
<dbReference type="InterPro" id="IPR012967">
    <property type="entry name" value="COMT_dimerisation"/>
</dbReference>
<dbReference type="SUPFAM" id="SSF46785">
    <property type="entry name" value="Winged helix' DNA-binding domain"/>
    <property type="match status" value="1"/>
</dbReference>
<keyword evidence="3" id="KW-0949">S-adenosyl-L-methionine</keyword>
<dbReference type="GO" id="GO:0008171">
    <property type="term" value="F:O-methyltransferase activity"/>
    <property type="evidence" value="ECO:0007669"/>
    <property type="project" value="InterPro"/>
</dbReference>